<dbReference type="AlphaFoldDB" id="A0A7L7LF40"/>
<evidence type="ECO:0000256" key="2">
    <source>
        <dbReference type="ARBA" id="ARBA00022737"/>
    </source>
</evidence>
<dbReference type="PROSITE" id="PS50206">
    <property type="entry name" value="RHODANESE_3"/>
    <property type="match status" value="2"/>
</dbReference>
<dbReference type="InterPro" id="IPR001763">
    <property type="entry name" value="Rhodanese-like_dom"/>
</dbReference>
<dbReference type="KEGG" id="add:HUW48_07115"/>
<sequence>MTPIVYPDELILLAQNPEVVLVDARTGPGVKEKYQNLHLQKARFVDLEQDLSEKKANAAEGGRHPLPQAEKFAGVLGQLGITPESHVVVYDDKNGANAAARFWWMLKAMGHEKLQVLNGGMEAAIAAGYPTTHTAEELPTTPTTYPVQNWQLPTVNLSDVEKVTQRTDFIVIDVREAERYRGEKEPIDLVAGHIPGAVNIPFSTNLDQNGFYLPADELKTKYSEALGNTDPSQVIVHCGSGVTACHTLLAMAYAGLEIPSLYVGSWSEWSRNNKPIATEV</sequence>
<dbReference type="SMART" id="SM00450">
    <property type="entry name" value="RHOD"/>
    <property type="match status" value="2"/>
</dbReference>
<keyword evidence="2" id="KW-0677">Repeat</keyword>
<keyword evidence="5" id="KW-1185">Reference proteome</keyword>
<dbReference type="Proteomes" id="UP000514509">
    <property type="component" value="Chromosome"/>
</dbReference>
<dbReference type="Pfam" id="PF00581">
    <property type="entry name" value="Rhodanese"/>
    <property type="match status" value="2"/>
</dbReference>
<name>A0A7L7LF40_9BACT</name>
<protein>
    <submittedName>
        <fullName evidence="4">Sulfurtransferase</fullName>
    </submittedName>
</protein>
<feature type="domain" description="Rhodanese" evidence="3">
    <location>
        <begin position="15"/>
        <end position="133"/>
    </location>
</feature>
<dbReference type="PANTHER" id="PTHR11364">
    <property type="entry name" value="THIOSULFATE SULFERTANSFERASE"/>
    <property type="match status" value="1"/>
</dbReference>
<evidence type="ECO:0000256" key="1">
    <source>
        <dbReference type="ARBA" id="ARBA00022679"/>
    </source>
</evidence>
<organism evidence="4 5">
    <name type="scientific">Adhaeribacter radiodurans</name>
    <dbReference type="NCBI Taxonomy" id="2745197"/>
    <lineage>
        <taxon>Bacteria</taxon>
        <taxon>Pseudomonadati</taxon>
        <taxon>Bacteroidota</taxon>
        <taxon>Cytophagia</taxon>
        <taxon>Cytophagales</taxon>
        <taxon>Hymenobacteraceae</taxon>
        <taxon>Adhaeribacter</taxon>
    </lineage>
</organism>
<evidence type="ECO:0000313" key="5">
    <source>
        <dbReference type="Proteomes" id="UP000514509"/>
    </source>
</evidence>
<dbReference type="CDD" id="cd01448">
    <property type="entry name" value="TST_Repeat_1"/>
    <property type="match status" value="1"/>
</dbReference>
<evidence type="ECO:0000259" key="3">
    <source>
        <dbReference type="PROSITE" id="PS50206"/>
    </source>
</evidence>
<dbReference type="InterPro" id="IPR036873">
    <property type="entry name" value="Rhodanese-like_dom_sf"/>
</dbReference>
<gene>
    <name evidence="4" type="ORF">HUW48_07115</name>
</gene>
<dbReference type="Gene3D" id="3.40.250.10">
    <property type="entry name" value="Rhodanese-like domain"/>
    <property type="match status" value="2"/>
</dbReference>
<keyword evidence="1 4" id="KW-0808">Transferase</keyword>
<reference evidence="4 5" key="1">
    <citation type="submission" date="2020-08" db="EMBL/GenBank/DDBJ databases">
        <title>Adhaeribacter dokdonensis sp. nov., isolated from the rhizosphere of Elymus tsukushiensis, a plant native to the Dokdo Islands, Republic of Korea.</title>
        <authorList>
            <person name="Ghim S.Y."/>
        </authorList>
    </citation>
    <scope>NUCLEOTIDE SEQUENCE [LARGE SCALE GENOMIC DNA]</scope>
    <source>
        <strain evidence="4 5">KUDC8001</strain>
    </source>
</reference>
<dbReference type="EMBL" id="CP055153">
    <property type="protein sequence ID" value="QMU31476.1"/>
    <property type="molecule type" value="Genomic_DNA"/>
</dbReference>
<dbReference type="SUPFAM" id="SSF52821">
    <property type="entry name" value="Rhodanese/Cell cycle control phosphatase"/>
    <property type="match status" value="2"/>
</dbReference>
<proteinExistence type="predicted"/>
<dbReference type="CDD" id="cd01449">
    <property type="entry name" value="TST_Repeat_2"/>
    <property type="match status" value="1"/>
</dbReference>
<dbReference type="GO" id="GO:0004792">
    <property type="term" value="F:thiosulfate-cyanide sulfurtransferase activity"/>
    <property type="evidence" value="ECO:0007669"/>
    <property type="project" value="TreeGrafter"/>
</dbReference>
<dbReference type="PANTHER" id="PTHR11364:SF27">
    <property type="entry name" value="SULFURTRANSFERASE"/>
    <property type="match status" value="1"/>
</dbReference>
<evidence type="ECO:0000313" key="4">
    <source>
        <dbReference type="EMBL" id="QMU31476.1"/>
    </source>
</evidence>
<dbReference type="InterPro" id="IPR045078">
    <property type="entry name" value="TST/MPST-like"/>
</dbReference>
<accession>A0A7L7LF40</accession>
<feature type="domain" description="Rhodanese" evidence="3">
    <location>
        <begin position="165"/>
        <end position="278"/>
    </location>
</feature>